<proteinExistence type="inferred from homology"/>
<dbReference type="GO" id="GO:0003756">
    <property type="term" value="F:protein disulfide isomerase activity"/>
    <property type="evidence" value="ECO:0007669"/>
    <property type="project" value="TreeGrafter"/>
</dbReference>
<evidence type="ECO:0000256" key="1">
    <source>
        <dbReference type="ARBA" id="ARBA00006347"/>
    </source>
</evidence>
<dbReference type="GO" id="GO:0005783">
    <property type="term" value="C:endoplasmic reticulum"/>
    <property type="evidence" value="ECO:0007669"/>
    <property type="project" value="TreeGrafter"/>
</dbReference>
<dbReference type="Gene3D" id="3.40.30.10">
    <property type="entry name" value="Glutaredoxin"/>
    <property type="match status" value="3"/>
</dbReference>
<dbReference type="GO" id="GO:0006457">
    <property type="term" value="P:protein folding"/>
    <property type="evidence" value="ECO:0007669"/>
    <property type="project" value="TreeGrafter"/>
</dbReference>
<feature type="domain" description="Thioredoxin" evidence="4">
    <location>
        <begin position="14"/>
        <end position="140"/>
    </location>
</feature>
<dbReference type="InterPro" id="IPR036249">
    <property type="entry name" value="Thioredoxin-like_sf"/>
</dbReference>
<dbReference type="PROSITE" id="PS00194">
    <property type="entry name" value="THIOREDOXIN_1"/>
    <property type="match status" value="3"/>
</dbReference>
<feature type="domain" description="Thioredoxin" evidence="4">
    <location>
        <begin position="152"/>
        <end position="239"/>
    </location>
</feature>
<organism evidence="5">
    <name type="scientific">Panstrongylus lignarius</name>
    <dbReference type="NCBI Taxonomy" id="156445"/>
    <lineage>
        <taxon>Eukaryota</taxon>
        <taxon>Metazoa</taxon>
        <taxon>Ecdysozoa</taxon>
        <taxon>Arthropoda</taxon>
        <taxon>Hexapoda</taxon>
        <taxon>Insecta</taxon>
        <taxon>Pterygota</taxon>
        <taxon>Neoptera</taxon>
        <taxon>Paraneoptera</taxon>
        <taxon>Hemiptera</taxon>
        <taxon>Heteroptera</taxon>
        <taxon>Panheteroptera</taxon>
        <taxon>Cimicomorpha</taxon>
        <taxon>Reduviidae</taxon>
        <taxon>Triatominae</taxon>
        <taxon>Panstrongylus</taxon>
    </lineage>
</organism>
<accession>A0A224XI07</accession>
<evidence type="ECO:0000256" key="2">
    <source>
        <dbReference type="ARBA" id="ARBA00022729"/>
    </source>
</evidence>
<dbReference type="AlphaFoldDB" id="A0A224XI07"/>
<dbReference type="SUPFAM" id="SSF52833">
    <property type="entry name" value="Thioredoxin-like"/>
    <property type="match status" value="3"/>
</dbReference>
<keyword evidence="2 3" id="KW-0732">Signal</keyword>
<comment type="similarity">
    <text evidence="1">Belongs to the protein disulfide isomerase family.</text>
</comment>
<dbReference type="InterPro" id="IPR051063">
    <property type="entry name" value="PDI"/>
</dbReference>
<dbReference type="PANTHER" id="PTHR45672:SF3">
    <property type="entry name" value="THIOREDOXIN DOMAIN-CONTAINING PROTEIN 5"/>
    <property type="match status" value="1"/>
</dbReference>
<feature type="chain" id="PRO_5013144067" evidence="3">
    <location>
        <begin position="26"/>
        <end position="389"/>
    </location>
</feature>
<reference evidence="5" key="1">
    <citation type="journal article" date="2018" name="PLoS Negl. Trop. Dis.">
        <title>An insight into the salivary gland and fat body transcriptome of Panstrongylus lignarius (Hemiptera: Heteroptera), the main vector of Chagas disease in Peru.</title>
        <authorList>
            <person name="Nevoa J.C."/>
            <person name="Mendes M.T."/>
            <person name="da Silva M.V."/>
            <person name="Soares S.C."/>
            <person name="Oliveira C.J.F."/>
            <person name="Ribeiro J.M.C."/>
        </authorList>
    </citation>
    <scope>NUCLEOTIDE SEQUENCE</scope>
</reference>
<dbReference type="InterPro" id="IPR017937">
    <property type="entry name" value="Thioredoxin_CS"/>
</dbReference>
<dbReference type="Pfam" id="PF00085">
    <property type="entry name" value="Thioredoxin"/>
    <property type="match status" value="3"/>
</dbReference>
<dbReference type="PANTHER" id="PTHR45672">
    <property type="entry name" value="PROTEIN DISULFIDE-ISOMERASE C17H9.14C-RELATED"/>
    <property type="match status" value="1"/>
</dbReference>
<dbReference type="PROSITE" id="PS51352">
    <property type="entry name" value="THIOREDOXIN_2"/>
    <property type="match status" value="3"/>
</dbReference>
<dbReference type="PRINTS" id="PR00421">
    <property type="entry name" value="THIOREDOXIN"/>
</dbReference>
<name>A0A224XI07_9HEMI</name>
<evidence type="ECO:0000256" key="3">
    <source>
        <dbReference type="SAM" id="SignalP"/>
    </source>
</evidence>
<keyword evidence="5" id="KW-0413">Isomerase</keyword>
<dbReference type="InterPro" id="IPR013766">
    <property type="entry name" value="Thioredoxin_domain"/>
</dbReference>
<protein>
    <submittedName>
        <fullName evidence="5">Putative thioredoxin/protein disulfide isomerase</fullName>
    </submittedName>
</protein>
<evidence type="ECO:0000259" key="4">
    <source>
        <dbReference type="PROSITE" id="PS51352"/>
    </source>
</evidence>
<feature type="signal peptide" evidence="3">
    <location>
        <begin position="1"/>
        <end position="25"/>
    </location>
</feature>
<evidence type="ECO:0000313" key="5">
    <source>
        <dbReference type="EMBL" id="JAW10684.1"/>
    </source>
</evidence>
<sequence length="389" mass="44393">MNINKKVALNLWFLQSLLLFPQNIAEEIEIESKCVQYNAEEFAENINKKNHFVMFYAPWCTHCKRLHPTWEELADMLNDEDSRVIIAKVDCTTETSVCSQQDITGYPTLKYFSTDLLEPAKFRGTRDLPSLTNFLNEQLGSSLVKRGDEENEEIEKGATDLSDETYSAHLSTGKHFVKFYAPWCGHCQRLAPTWEDVGSTYLNSKSVKIAKIDCTSNKEACRTYDIKSYPTLLWIEDGRKIDKYQGARTLDDLKNYVVEMLGGAVDQMEEVEAHPASPVISLFGDTFHKGIATGFTFVKFFAPWCGHCKGLAPTWEDLGKKFATKENIVIAKVDCTMENNKELCNEQEVDGFPTLLLYKDGEKIEEYNGSRALEDLYEFVGKHFIHDEL</sequence>
<feature type="domain" description="Thioredoxin" evidence="4">
    <location>
        <begin position="247"/>
        <end position="385"/>
    </location>
</feature>
<dbReference type="EMBL" id="GFTR01005742">
    <property type="protein sequence ID" value="JAW10684.1"/>
    <property type="molecule type" value="Transcribed_RNA"/>
</dbReference>